<dbReference type="Proteomes" id="UP000313359">
    <property type="component" value="Unassembled WGS sequence"/>
</dbReference>
<keyword evidence="1" id="KW-1133">Transmembrane helix</keyword>
<evidence type="ECO:0000313" key="2">
    <source>
        <dbReference type="EMBL" id="RPD60511.1"/>
    </source>
</evidence>
<gene>
    <name evidence="2" type="ORF">L227DRAFT_88709</name>
</gene>
<dbReference type="EMBL" id="ML122265">
    <property type="protein sequence ID" value="RPD60511.1"/>
    <property type="molecule type" value="Genomic_DNA"/>
</dbReference>
<name>A0A5C2SA02_9APHY</name>
<dbReference type="OrthoDB" id="2758372at2759"/>
<protein>
    <submittedName>
        <fullName evidence="2">Uncharacterized protein</fullName>
    </submittedName>
</protein>
<keyword evidence="1" id="KW-0812">Transmembrane</keyword>
<reference evidence="2" key="1">
    <citation type="journal article" date="2018" name="Genome Biol. Evol.">
        <title>Genomics and development of Lentinus tigrinus, a white-rot wood-decaying mushroom with dimorphic fruiting bodies.</title>
        <authorList>
            <person name="Wu B."/>
            <person name="Xu Z."/>
            <person name="Knudson A."/>
            <person name="Carlson A."/>
            <person name="Chen N."/>
            <person name="Kovaka S."/>
            <person name="LaButti K."/>
            <person name="Lipzen A."/>
            <person name="Pennachio C."/>
            <person name="Riley R."/>
            <person name="Schakwitz W."/>
            <person name="Umezawa K."/>
            <person name="Ohm R.A."/>
            <person name="Grigoriev I.V."/>
            <person name="Nagy L.G."/>
            <person name="Gibbons J."/>
            <person name="Hibbett D."/>
        </authorList>
    </citation>
    <scope>NUCLEOTIDE SEQUENCE [LARGE SCALE GENOMIC DNA]</scope>
    <source>
        <strain evidence="2">ALCF2SS1-6</strain>
    </source>
</reference>
<evidence type="ECO:0000313" key="3">
    <source>
        <dbReference type="Proteomes" id="UP000313359"/>
    </source>
</evidence>
<accession>A0A5C2SA02</accession>
<organism evidence="2 3">
    <name type="scientific">Lentinus tigrinus ALCF2SS1-6</name>
    <dbReference type="NCBI Taxonomy" id="1328759"/>
    <lineage>
        <taxon>Eukaryota</taxon>
        <taxon>Fungi</taxon>
        <taxon>Dikarya</taxon>
        <taxon>Basidiomycota</taxon>
        <taxon>Agaricomycotina</taxon>
        <taxon>Agaricomycetes</taxon>
        <taxon>Polyporales</taxon>
        <taxon>Polyporaceae</taxon>
        <taxon>Lentinus</taxon>
    </lineage>
</organism>
<keyword evidence="3" id="KW-1185">Reference proteome</keyword>
<keyword evidence="1" id="KW-0472">Membrane</keyword>
<evidence type="ECO:0000256" key="1">
    <source>
        <dbReference type="SAM" id="Phobius"/>
    </source>
</evidence>
<dbReference type="AlphaFoldDB" id="A0A5C2SA02"/>
<feature type="transmembrane region" description="Helical" evidence="1">
    <location>
        <begin position="177"/>
        <end position="202"/>
    </location>
</feature>
<proteinExistence type="predicted"/>
<sequence length="212" mass="22659">MAHADMMRRTPRSPTATISLPLYSITRVWLEAVIPLDILAAFNLCPGAFAQDSTPPFAFVPPDPSLTLCAPNTFLWTGGTPPFTLQIRIPSGQVSVLAELPFTNISAQHFTWTPDIEGTSVVAMLFDSNNATTISSPFSIQSTGNRTCSRAESQNDTAPIVMVDSGATARSTLGPGVFAGVAVAGAIVLAGALALFYWLCIANRNRRGFKRR</sequence>